<reference evidence="1 2" key="1">
    <citation type="submission" date="2017-11" db="EMBL/GenBank/DDBJ databases">
        <title>Comparative genomics of Botrytis spp.</title>
        <authorList>
            <person name="Valero-Jimenez C.A."/>
            <person name="Tapia P."/>
            <person name="Veloso J."/>
            <person name="Silva-Moreno E."/>
            <person name="Staats M."/>
            <person name="Valdes J.H."/>
            <person name="Van Kan J.A.L."/>
        </authorList>
    </citation>
    <scope>NUCLEOTIDE SEQUENCE [LARGE SCALE GENOMIC DNA]</scope>
    <source>
        <strain evidence="1 2">MUCL2830</strain>
    </source>
</reference>
<accession>A0A4Y8D2R3</accession>
<evidence type="ECO:0000313" key="1">
    <source>
        <dbReference type="EMBL" id="TEY64647.1"/>
    </source>
</evidence>
<evidence type="ECO:0000313" key="2">
    <source>
        <dbReference type="Proteomes" id="UP000297299"/>
    </source>
</evidence>
<proteinExistence type="predicted"/>
<sequence>MIRLCIDVQMPDVALACQTFYDHGVAKRPDEELPKYEWEEFDRYLYRQCTNYKRYLRDNGVSAGALVRAREKKEKDEAKQAAIMLAFDQLSSDEQDIFLTGKIQRGSGDESRKPGSIDQNLTWLERNLSDAIL</sequence>
<dbReference type="EMBL" id="PHWZ01000145">
    <property type="protein sequence ID" value="TEY64647.1"/>
    <property type="molecule type" value="Genomic_DNA"/>
</dbReference>
<keyword evidence="2" id="KW-1185">Reference proteome</keyword>
<name>A0A4Y8D2R3_9HELO</name>
<gene>
    <name evidence="1" type="ORF">BOTCAL_0145g00070</name>
</gene>
<comment type="caution">
    <text evidence="1">The sequence shown here is derived from an EMBL/GenBank/DDBJ whole genome shotgun (WGS) entry which is preliminary data.</text>
</comment>
<dbReference type="AlphaFoldDB" id="A0A4Y8D2R3"/>
<protein>
    <submittedName>
        <fullName evidence="1">Uncharacterized protein</fullName>
    </submittedName>
</protein>
<organism evidence="1 2">
    <name type="scientific">Botryotinia calthae</name>
    <dbReference type="NCBI Taxonomy" id="38488"/>
    <lineage>
        <taxon>Eukaryota</taxon>
        <taxon>Fungi</taxon>
        <taxon>Dikarya</taxon>
        <taxon>Ascomycota</taxon>
        <taxon>Pezizomycotina</taxon>
        <taxon>Leotiomycetes</taxon>
        <taxon>Helotiales</taxon>
        <taxon>Sclerotiniaceae</taxon>
        <taxon>Botryotinia</taxon>
    </lineage>
</organism>
<dbReference type="Proteomes" id="UP000297299">
    <property type="component" value="Unassembled WGS sequence"/>
</dbReference>